<gene>
    <name evidence="3" type="ORF">DRF75_03960</name>
</gene>
<evidence type="ECO:0000256" key="1">
    <source>
        <dbReference type="SAM" id="MobiDB-lite"/>
    </source>
</evidence>
<feature type="region of interest" description="Disordered" evidence="1">
    <location>
        <begin position="53"/>
        <end position="85"/>
    </location>
</feature>
<keyword evidence="2" id="KW-1133">Transmembrane helix</keyword>
<name>A0A4Q6I903_9RICK</name>
<comment type="caution">
    <text evidence="3">The sequence shown here is derived from an EMBL/GenBank/DDBJ whole genome shotgun (WGS) entry which is preliminary data.</text>
</comment>
<dbReference type="EMBL" id="QOHL01000019">
    <property type="protein sequence ID" value="RZB12487.1"/>
    <property type="molecule type" value="Genomic_DNA"/>
</dbReference>
<keyword evidence="2" id="KW-0472">Membrane</keyword>
<protein>
    <submittedName>
        <fullName evidence="3">Uncharacterized protein</fullName>
    </submittedName>
</protein>
<dbReference type="RefSeq" id="WP_129992691.1">
    <property type="nucleotide sequence ID" value="NZ_QOHL01000019.1"/>
</dbReference>
<evidence type="ECO:0000256" key="2">
    <source>
        <dbReference type="SAM" id="Phobius"/>
    </source>
</evidence>
<keyword evidence="2" id="KW-0812">Transmembrane</keyword>
<feature type="transmembrane region" description="Helical" evidence="2">
    <location>
        <begin position="6"/>
        <end position="30"/>
    </location>
</feature>
<evidence type="ECO:0000313" key="3">
    <source>
        <dbReference type="EMBL" id="RZB12487.1"/>
    </source>
</evidence>
<accession>A0A4Q6I903</accession>
<dbReference type="AlphaFoldDB" id="A0A4Q6I903"/>
<proteinExistence type="predicted"/>
<reference evidence="3 4" key="1">
    <citation type="submission" date="2018-06" db="EMBL/GenBank/DDBJ databases">
        <title>Complete Genome Sequence of Ehrlichia minasensis Isolated From Cattle.</title>
        <authorList>
            <person name="Aguiar D.M."/>
            <person name="Araujo J.P.A.Jr."/>
            <person name="Nakazato L."/>
            <person name="Bard E."/>
            <person name="Cabezas-Cruz A."/>
        </authorList>
    </citation>
    <scope>NUCLEOTIDE SEQUENCE [LARGE SCALE GENOMIC DNA]</scope>
    <source>
        <strain evidence="3 4">B11</strain>
    </source>
</reference>
<dbReference type="Proteomes" id="UP000293377">
    <property type="component" value="Unassembled WGS sequence"/>
</dbReference>
<sequence length="129" mass="13948">MTSTEAGLTAALILLLCIILAGILLALCVVKYCSSYIEQKKQNEQEEKQKLLEMVAKNKLGEAEGPSEGSETTPSSHQSDELSIVGLRSRRLRKFCAEGKSSNEEIPESNLSSEDVMSVFNVSPGKKAG</sequence>
<evidence type="ECO:0000313" key="4">
    <source>
        <dbReference type="Proteomes" id="UP000293377"/>
    </source>
</evidence>
<organism evidence="3 4">
    <name type="scientific">Ehrlichia minasensis</name>
    <dbReference type="NCBI Taxonomy" id="1242993"/>
    <lineage>
        <taxon>Bacteria</taxon>
        <taxon>Pseudomonadati</taxon>
        <taxon>Pseudomonadota</taxon>
        <taxon>Alphaproteobacteria</taxon>
        <taxon>Rickettsiales</taxon>
        <taxon>Anaplasmataceae</taxon>
        <taxon>Ehrlichia</taxon>
    </lineage>
</organism>
<keyword evidence="4" id="KW-1185">Reference proteome</keyword>